<dbReference type="AlphaFoldDB" id="A0A3N0GY31"/>
<evidence type="ECO:0000256" key="1">
    <source>
        <dbReference type="ARBA" id="ARBA00023015"/>
    </source>
</evidence>
<accession>A0A3N0GY31</accession>
<dbReference type="Proteomes" id="UP000279994">
    <property type="component" value="Unassembled WGS sequence"/>
</dbReference>
<dbReference type="PRINTS" id="PR00455">
    <property type="entry name" value="HTHTETR"/>
</dbReference>
<evidence type="ECO:0000256" key="4">
    <source>
        <dbReference type="PROSITE-ProRule" id="PRU00335"/>
    </source>
</evidence>
<protein>
    <submittedName>
        <fullName evidence="6">TetR family transcriptional regulator</fullName>
    </submittedName>
</protein>
<dbReference type="Pfam" id="PF00440">
    <property type="entry name" value="TetR_N"/>
    <property type="match status" value="1"/>
</dbReference>
<dbReference type="SUPFAM" id="SSF48498">
    <property type="entry name" value="Tetracyclin repressor-like, C-terminal domain"/>
    <property type="match status" value="1"/>
</dbReference>
<dbReference type="Gene3D" id="1.10.357.10">
    <property type="entry name" value="Tetracycline Repressor, domain 2"/>
    <property type="match status" value="1"/>
</dbReference>
<keyword evidence="7" id="KW-1185">Reference proteome</keyword>
<dbReference type="PROSITE" id="PS50977">
    <property type="entry name" value="HTH_TETR_2"/>
    <property type="match status" value="1"/>
</dbReference>
<evidence type="ECO:0000313" key="7">
    <source>
        <dbReference type="Proteomes" id="UP000279994"/>
    </source>
</evidence>
<dbReference type="GO" id="GO:0003677">
    <property type="term" value="F:DNA binding"/>
    <property type="evidence" value="ECO:0007669"/>
    <property type="project" value="UniProtKB-UniRule"/>
</dbReference>
<dbReference type="OrthoDB" id="7252896at2"/>
<dbReference type="InterPro" id="IPR009057">
    <property type="entry name" value="Homeodomain-like_sf"/>
</dbReference>
<evidence type="ECO:0000313" key="6">
    <source>
        <dbReference type="EMBL" id="RNM17384.1"/>
    </source>
</evidence>
<dbReference type="EMBL" id="RJSF01000003">
    <property type="protein sequence ID" value="RNM17384.1"/>
    <property type="molecule type" value="Genomic_DNA"/>
</dbReference>
<dbReference type="SUPFAM" id="SSF46689">
    <property type="entry name" value="Homeodomain-like"/>
    <property type="match status" value="1"/>
</dbReference>
<keyword evidence="2 4" id="KW-0238">DNA-binding</keyword>
<gene>
    <name evidence="6" type="ORF">EFL26_00935</name>
</gene>
<dbReference type="InterPro" id="IPR001647">
    <property type="entry name" value="HTH_TetR"/>
</dbReference>
<organism evidence="6 7">
    <name type="scientific">Nocardioides pocheonensis</name>
    <dbReference type="NCBI Taxonomy" id="661485"/>
    <lineage>
        <taxon>Bacteria</taxon>
        <taxon>Bacillati</taxon>
        <taxon>Actinomycetota</taxon>
        <taxon>Actinomycetes</taxon>
        <taxon>Propionibacteriales</taxon>
        <taxon>Nocardioidaceae</taxon>
        <taxon>Nocardioides</taxon>
    </lineage>
</organism>
<dbReference type="PANTHER" id="PTHR47506">
    <property type="entry name" value="TRANSCRIPTIONAL REGULATORY PROTEIN"/>
    <property type="match status" value="1"/>
</dbReference>
<dbReference type="PANTHER" id="PTHR47506:SF7">
    <property type="entry name" value="TRANSCRIPTIONAL REGULATORY PROTEIN"/>
    <property type="match status" value="1"/>
</dbReference>
<evidence type="ECO:0000259" key="5">
    <source>
        <dbReference type="PROSITE" id="PS50977"/>
    </source>
</evidence>
<feature type="domain" description="HTH tetR-type" evidence="5">
    <location>
        <begin position="10"/>
        <end position="70"/>
    </location>
</feature>
<keyword evidence="1" id="KW-0805">Transcription regulation</keyword>
<evidence type="ECO:0000256" key="2">
    <source>
        <dbReference type="ARBA" id="ARBA00023125"/>
    </source>
</evidence>
<proteinExistence type="predicted"/>
<sequence>MARYTKEHKEATRRRIIETAARRFKKDGIDGSGIAILMGDAGLTNGAFYAHFDSKNDLVATVVGDEVSRQASEFAELPPGRAGLEAFISSYLSRAHREHREAGCPSAALLDEIGRCDKETKRAYTKGAKAILDEICVRLAPQDPDSARGTALALYSMMVGTMQLARALSDRKLSDAVLEEGIRSAHAMLAAA</sequence>
<dbReference type="RefSeq" id="WP_123221005.1">
    <property type="nucleotide sequence ID" value="NZ_RJSF01000003.1"/>
</dbReference>
<evidence type="ECO:0000256" key="3">
    <source>
        <dbReference type="ARBA" id="ARBA00023163"/>
    </source>
</evidence>
<dbReference type="InterPro" id="IPR036271">
    <property type="entry name" value="Tet_transcr_reg_TetR-rel_C_sf"/>
</dbReference>
<dbReference type="Gene3D" id="1.10.10.60">
    <property type="entry name" value="Homeodomain-like"/>
    <property type="match status" value="1"/>
</dbReference>
<feature type="DNA-binding region" description="H-T-H motif" evidence="4">
    <location>
        <begin position="33"/>
        <end position="52"/>
    </location>
</feature>
<comment type="caution">
    <text evidence="6">The sequence shown here is derived from an EMBL/GenBank/DDBJ whole genome shotgun (WGS) entry which is preliminary data.</text>
</comment>
<keyword evidence="3" id="KW-0804">Transcription</keyword>
<reference evidence="6 7" key="1">
    <citation type="submission" date="2018-11" db="EMBL/GenBank/DDBJ databases">
        <authorList>
            <person name="Li F."/>
        </authorList>
    </citation>
    <scope>NUCLEOTIDE SEQUENCE [LARGE SCALE GENOMIC DNA]</scope>
    <source>
        <strain evidence="6 7">Gsoil 818</strain>
    </source>
</reference>
<name>A0A3N0GY31_9ACTN</name>